<reference evidence="4 5" key="1">
    <citation type="journal article" date="2015" name="Stand. Genomic Sci.">
        <title>Genomic Encyclopedia of Bacterial and Archaeal Type Strains, Phase III: the genomes of soil and plant-associated and newly described type strains.</title>
        <authorList>
            <person name="Whitman W.B."/>
            <person name="Woyke T."/>
            <person name="Klenk H.P."/>
            <person name="Zhou Y."/>
            <person name="Lilburn T.G."/>
            <person name="Beck B.J."/>
            <person name="De Vos P."/>
            <person name="Vandamme P."/>
            <person name="Eisen J.A."/>
            <person name="Garrity G."/>
            <person name="Hugenholtz P."/>
            <person name="Kyrpides N.C."/>
        </authorList>
    </citation>
    <scope>NUCLEOTIDE SEQUENCE [LARGE SCALE GENOMIC DNA]</scope>
    <source>
        <strain evidence="4 5">VKM Ac-2540</strain>
    </source>
</reference>
<dbReference type="Pfam" id="PF00583">
    <property type="entry name" value="Acetyltransf_1"/>
    <property type="match status" value="1"/>
</dbReference>
<keyword evidence="4" id="KW-0689">Ribosomal protein</keyword>
<dbReference type="PANTHER" id="PTHR43877">
    <property type="entry name" value="AMINOALKYLPHOSPHONATE N-ACETYLTRANSFERASE-RELATED-RELATED"/>
    <property type="match status" value="1"/>
</dbReference>
<dbReference type="AlphaFoldDB" id="A0A4V2FXJ4"/>
<keyword evidence="4" id="KW-0687">Ribonucleoprotein</keyword>
<dbReference type="GO" id="GO:0016747">
    <property type="term" value="F:acyltransferase activity, transferring groups other than amino-acyl groups"/>
    <property type="evidence" value="ECO:0007669"/>
    <property type="project" value="InterPro"/>
</dbReference>
<feature type="domain" description="N-acetyltransferase" evidence="3">
    <location>
        <begin position="26"/>
        <end position="165"/>
    </location>
</feature>
<dbReference type="Gene3D" id="3.40.630.30">
    <property type="match status" value="1"/>
</dbReference>
<dbReference type="InterPro" id="IPR050832">
    <property type="entry name" value="Bact_Acetyltransf"/>
</dbReference>
<gene>
    <name evidence="4" type="ORF">EV645_4793</name>
</gene>
<dbReference type="EMBL" id="SHKR01000013">
    <property type="protein sequence ID" value="RZU13936.1"/>
    <property type="molecule type" value="Genomic_DNA"/>
</dbReference>
<keyword evidence="2" id="KW-0012">Acyltransferase</keyword>
<dbReference type="PROSITE" id="PS51186">
    <property type="entry name" value="GNAT"/>
    <property type="match status" value="1"/>
</dbReference>
<keyword evidence="5" id="KW-1185">Reference proteome</keyword>
<dbReference type="CDD" id="cd04301">
    <property type="entry name" value="NAT_SF"/>
    <property type="match status" value="1"/>
</dbReference>
<dbReference type="GO" id="GO:0005840">
    <property type="term" value="C:ribosome"/>
    <property type="evidence" value="ECO:0007669"/>
    <property type="project" value="UniProtKB-KW"/>
</dbReference>
<evidence type="ECO:0000313" key="5">
    <source>
        <dbReference type="Proteomes" id="UP000292027"/>
    </source>
</evidence>
<comment type="caution">
    <text evidence="4">The sequence shown here is derived from an EMBL/GenBank/DDBJ whole genome shotgun (WGS) entry which is preliminary data.</text>
</comment>
<name>A0A4V2FXJ4_9ACTN</name>
<accession>A0A4V2FXJ4</accession>
<keyword evidence="1" id="KW-0808">Transferase</keyword>
<sequence length="165" mass="18293">MSAWPSWRAGGIHQGVQTRSMSDNRTLIRPARLDDGEQVWPLARDFATSFKLERAAFDATWPQLVGAPHTVLLVAETAERGVVGYLLGNSHLTFLANGPVAWVEELMVDQQMRQAGIGRLLMDQAENWAQSVGASYLALASRRAGDFYLALGYEDSATFYKKTFN</sequence>
<dbReference type="Proteomes" id="UP000292027">
    <property type="component" value="Unassembled WGS sequence"/>
</dbReference>
<evidence type="ECO:0000256" key="2">
    <source>
        <dbReference type="ARBA" id="ARBA00023315"/>
    </source>
</evidence>
<dbReference type="InterPro" id="IPR000182">
    <property type="entry name" value="GNAT_dom"/>
</dbReference>
<dbReference type="PANTHER" id="PTHR43877:SF2">
    <property type="entry name" value="AMINOALKYLPHOSPHONATE N-ACETYLTRANSFERASE-RELATED"/>
    <property type="match status" value="1"/>
</dbReference>
<organism evidence="4 5">
    <name type="scientific">Kribbella rubisoli</name>
    <dbReference type="NCBI Taxonomy" id="3075929"/>
    <lineage>
        <taxon>Bacteria</taxon>
        <taxon>Bacillati</taxon>
        <taxon>Actinomycetota</taxon>
        <taxon>Actinomycetes</taxon>
        <taxon>Propionibacteriales</taxon>
        <taxon>Kribbellaceae</taxon>
        <taxon>Kribbella</taxon>
    </lineage>
</organism>
<dbReference type="InterPro" id="IPR016181">
    <property type="entry name" value="Acyl_CoA_acyltransferase"/>
</dbReference>
<evidence type="ECO:0000313" key="4">
    <source>
        <dbReference type="EMBL" id="RZU13936.1"/>
    </source>
</evidence>
<evidence type="ECO:0000259" key="3">
    <source>
        <dbReference type="PROSITE" id="PS51186"/>
    </source>
</evidence>
<protein>
    <submittedName>
        <fullName evidence="4">Ribosomal protein S18 acetylase RimI-like enzyme</fullName>
    </submittedName>
</protein>
<evidence type="ECO:0000256" key="1">
    <source>
        <dbReference type="ARBA" id="ARBA00022679"/>
    </source>
</evidence>
<dbReference type="SUPFAM" id="SSF55729">
    <property type="entry name" value="Acyl-CoA N-acyltransferases (Nat)"/>
    <property type="match status" value="1"/>
</dbReference>
<proteinExistence type="predicted"/>